<comment type="function">
    <text evidence="7">S-adenosyl-L-methionine-dependent 2'-O-ribose methyltransferase that catalyzes the formation of 2'-O-methylguanosine at position 18 (Gm18) in a subset of tRNA. Selectively mediates Gm18 methylation of tRNAGln-TTG/CTG and tRNASer-TGA/GCT. Gm18 modification can enhance the stability of modified tRNAs.</text>
</comment>
<reference evidence="12" key="2">
    <citation type="submission" date="2023-06" db="EMBL/GenBank/DDBJ databases">
        <authorList>
            <person name="Ma L."/>
            <person name="Liu K.-W."/>
            <person name="Li Z."/>
            <person name="Hsiao Y.-Y."/>
            <person name="Qi Y."/>
            <person name="Fu T."/>
            <person name="Tang G."/>
            <person name="Zhang D."/>
            <person name="Sun W.-H."/>
            <person name="Liu D.-K."/>
            <person name="Li Y."/>
            <person name="Chen G.-Z."/>
            <person name="Liu X.-D."/>
            <person name="Liao X.-Y."/>
            <person name="Jiang Y.-T."/>
            <person name="Yu X."/>
            <person name="Hao Y."/>
            <person name="Huang J."/>
            <person name="Zhao X.-W."/>
            <person name="Ke S."/>
            <person name="Chen Y.-Y."/>
            <person name="Wu W.-L."/>
            <person name="Hsu J.-L."/>
            <person name="Lin Y.-F."/>
            <person name="Huang M.-D."/>
            <person name="Li C.-Y."/>
            <person name="Huang L."/>
            <person name="Wang Z.-W."/>
            <person name="Zhao X."/>
            <person name="Zhong W.-Y."/>
            <person name="Peng D.-H."/>
            <person name="Ahmad S."/>
            <person name="Lan S."/>
            <person name="Zhang J.-S."/>
            <person name="Tsai W.-C."/>
            <person name="Van De Peer Y."/>
            <person name="Liu Z.-J."/>
        </authorList>
    </citation>
    <scope>NUCLEOTIDE SEQUENCE</scope>
    <source>
        <strain evidence="12">SCP</strain>
        <tissue evidence="12">Leaves</tissue>
    </source>
</reference>
<dbReference type="InterPro" id="IPR045330">
    <property type="entry name" value="TRM3/TARBP1"/>
</dbReference>
<evidence type="ECO:0000256" key="4">
    <source>
        <dbReference type="ARBA" id="ARBA00022884"/>
    </source>
</evidence>
<evidence type="ECO:0000313" key="12">
    <source>
        <dbReference type="EMBL" id="KAK1262360.1"/>
    </source>
</evidence>
<dbReference type="GO" id="GO:0003723">
    <property type="term" value="F:RNA binding"/>
    <property type="evidence" value="ECO:0007669"/>
    <property type="project" value="UniProtKB-KW"/>
</dbReference>
<organism evidence="12 13">
    <name type="scientific">Acorus gramineus</name>
    <name type="common">Dwarf sweet flag</name>
    <dbReference type="NCBI Taxonomy" id="55184"/>
    <lineage>
        <taxon>Eukaryota</taxon>
        <taxon>Viridiplantae</taxon>
        <taxon>Streptophyta</taxon>
        <taxon>Embryophyta</taxon>
        <taxon>Tracheophyta</taxon>
        <taxon>Spermatophyta</taxon>
        <taxon>Magnoliopsida</taxon>
        <taxon>Liliopsida</taxon>
        <taxon>Acoraceae</taxon>
        <taxon>Acorus</taxon>
    </lineage>
</organism>
<evidence type="ECO:0000256" key="10">
    <source>
        <dbReference type="ARBA" id="ARBA00093656"/>
    </source>
</evidence>
<dbReference type="EMBL" id="JAUJYN010000010">
    <property type="protein sequence ID" value="KAK1262360.1"/>
    <property type="molecule type" value="Genomic_DNA"/>
</dbReference>
<dbReference type="FunFam" id="3.40.1280.10:FF:000010">
    <property type="entry name" value="probable methyltransferase TARBP1"/>
    <property type="match status" value="1"/>
</dbReference>
<keyword evidence="4" id="KW-0694">RNA-binding</keyword>
<evidence type="ECO:0000256" key="5">
    <source>
        <dbReference type="ARBA" id="ARBA00022990"/>
    </source>
</evidence>
<dbReference type="GO" id="GO:0030488">
    <property type="term" value="P:tRNA methylation"/>
    <property type="evidence" value="ECO:0007669"/>
    <property type="project" value="InterPro"/>
</dbReference>
<evidence type="ECO:0000256" key="3">
    <source>
        <dbReference type="ARBA" id="ARBA00022691"/>
    </source>
</evidence>
<sequence>MSAPDRSLPAAADASPHVSSLTRSFHAVPPAAVPAIIDCVLASTGLSPSSLFSSLLEAFPGLTQDLLKGGECVNLDLSGSNYVVSYVSALCCLIKNIGIWTDALQSFIWRVYTPLLETTEPNNSGLHVQITELLCDLIVAHSAWEIIEATLVPLSLKSVGHSMGMLQNEVSSCYQWVMANDVELVDLGFICSMSEDLPLSIACHVLNSLLSTALRTSSAVQSQENLKLVDNGNTYVESFVKKLLWDLSNMVFIMLLQSPEHRSYAIQLLLPVVLRATDAISPFEHSSCGLEYSLSRGCFLRRVWTCCKSLFSLGSAERRDAYSMLSICFSFFYSNPKEHGFTSAEEYNITEEKEFREEICRGMVDKEALVRKQSLYVLKLSLDHYYHLQGSKEYQCSPIFSESNLILENDVKSFGGTDGSTILMSKREKWAEKEARSLGVRETCILTHSNPKGWERWKTFVLLFEMLEEYGTHLVDAAWTNQISLLLDFHEPRARGACQFQLEDSEGTFSWLTVLWERGFFHENPQVRCLIMQSFLGIDWKNNEIYATQVPESFVLGPLVQSLNDVVHHKDFGIKEVYTSKTIEGAAKFFCQYTLHFSRREQVAFICSLGSVAKQESFGRAGLMTLACCIASAACRTHGPLRNNGCSGHSFMEQEKHAQGNLQHNITAELLDVLRIVMERSKQHFNPNYRLRVCEQVFQAASSVMCVCDAPLDVVLQFLSAMPREFTDLGGSLRSNIQLWLSESSFHVSSSICSKMEVLKNLYSFPASFIKHSSPDEFVSFTDDDLDAWGYEAQKWARVLCLVITEEQKLEPVFAFLLNCAINIGKQTHNLDWVPSKFLILILGLVQELEVAQEKFNFHTAADRNGVGVGVSDGFVTFGGLEKFTSILVEVVSFATTVCSIFWLRPMVSDVLPPSVRGKLGGPSQRRLASFTTTSVLQAILSMKTIACISSWCSKLGKDFFVDSAHTFLWSFCWKVILSSPCDSETGAEIRLAAYEALAPVLKALSTTFSLVDFDLLMAYNRSALANVEGEPLLDYLLLNFLQNINELLTVEHLARSRRAVLMNWKWLCLDSLLSIPYHVIENGVYLRNALPFYSGSTVRNIFVDVVESLENAGEIAVLPILRTVRLILGLLCSARMSSAVSSCSGVNVQMMLQLVHSSWILHSSCNKRRVAPIAALLSSVLHVSVFNDISMHKMTDNGQGPLKWFIEKLLVEGVKSPRTIRLAALHLTGMWLLYPRTLKYYLKELKLLSLYGSVAFDEDFEAELTESHDARMEVSMLAQSPDAEFTEVFINTEMYARVAIAVLFHKLADLVEMKVEDGRKDAQAALHCGKMFLLELLEFVINDKDLAKELYKKHSAIHRRKVRAWQMLCILSRFVDEDVVHDVTSKLHICLYRNNLPAVRHYIETFAIQVYLKFPLLTEEQLIPIFHEYNMRPQALSSYVFIAANVILHAHDLPVQIKHLNELLPPIVPFLTSHHHSLRCFTQLLVYQVLCKLTPVLEFNNLEALPLEKKCFMDLRSYLMGNTECVRIRTSMEGFLDAFDPKTSASPYGIFTAQNEVSGFECVMTSLMERVITFLNDVREDLRCSMAKDVINIKNECLAVGDTRESLKDDAESLSVEFSNSISVDFQKKATLQKHENLTEYDGASFSVCGFNFPRLSDMEKEEELLSMVLHSRSTAIEKIRENRQQLILVASLLDRIPNLAGLARTCEVFQAAGLAVSDASIVHDKQFQLIGVTAEKWVPIIEVPVSTMKIYLEKKRREGYSILGLEQTANSTPLDRFSFPKKTVLVLGREREGIPVDIIHILDACIEIPQLGIIRSLNVHVSGAIALWEYTRQQRTKHH</sequence>
<evidence type="ECO:0000256" key="1">
    <source>
        <dbReference type="ARBA" id="ARBA00022603"/>
    </source>
</evidence>
<protein>
    <recommendedName>
        <fullName evidence="9">tRNA (guanosine(18)-2'-O)-methyltransferase TARBP1</fullName>
        <ecNumber evidence="8">2.1.1.34</ecNumber>
    </recommendedName>
    <alternativeName>
        <fullName evidence="10">TAR RNA-binding protein 1</fullName>
    </alternativeName>
</protein>
<evidence type="ECO:0000259" key="11">
    <source>
        <dbReference type="Pfam" id="PF00588"/>
    </source>
</evidence>
<keyword evidence="13" id="KW-1185">Reference proteome</keyword>
<gene>
    <name evidence="12" type="ORF">QJS04_geneDACA008682</name>
</gene>
<dbReference type="Gene3D" id="3.40.1280.10">
    <property type="match status" value="1"/>
</dbReference>
<comment type="caution">
    <text evidence="12">The sequence shown here is derived from an EMBL/GenBank/DDBJ whole genome shotgun (WGS) entry which is preliminary data.</text>
</comment>
<keyword evidence="1" id="KW-0489">Methyltransferase</keyword>
<dbReference type="PANTHER" id="PTHR12029">
    <property type="entry name" value="RNA METHYLTRANSFERASE"/>
    <property type="match status" value="1"/>
</dbReference>
<evidence type="ECO:0000256" key="2">
    <source>
        <dbReference type="ARBA" id="ARBA00022679"/>
    </source>
</evidence>
<keyword evidence="5" id="KW-0007">Acetylation</keyword>
<evidence type="ECO:0000313" key="13">
    <source>
        <dbReference type="Proteomes" id="UP001179952"/>
    </source>
</evidence>
<dbReference type="InterPro" id="IPR001537">
    <property type="entry name" value="SpoU_MeTrfase"/>
</dbReference>
<keyword evidence="2" id="KW-0808">Transferase</keyword>
<dbReference type="InterPro" id="IPR029028">
    <property type="entry name" value="Alpha/beta_knot_MTases"/>
</dbReference>
<dbReference type="Pfam" id="PF00588">
    <property type="entry name" value="SpoU_methylase"/>
    <property type="match status" value="1"/>
</dbReference>
<dbReference type="InterPro" id="IPR044748">
    <property type="entry name" value="Trm3/TARBP1_C"/>
</dbReference>
<reference evidence="12" key="1">
    <citation type="journal article" date="2023" name="Nat. Commun.">
        <title>Diploid and tetraploid genomes of Acorus and the evolution of monocots.</title>
        <authorList>
            <person name="Ma L."/>
            <person name="Liu K.W."/>
            <person name="Li Z."/>
            <person name="Hsiao Y.Y."/>
            <person name="Qi Y."/>
            <person name="Fu T."/>
            <person name="Tang G.D."/>
            <person name="Zhang D."/>
            <person name="Sun W.H."/>
            <person name="Liu D.K."/>
            <person name="Li Y."/>
            <person name="Chen G.Z."/>
            <person name="Liu X.D."/>
            <person name="Liao X.Y."/>
            <person name="Jiang Y.T."/>
            <person name="Yu X."/>
            <person name="Hao Y."/>
            <person name="Huang J."/>
            <person name="Zhao X.W."/>
            <person name="Ke S."/>
            <person name="Chen Y.Y."/>
            <person name="Wu W.L."/>
            <person name="Hsu J.L."/>
            <person name="Lin Y.F."/>
            <person name="Huang M.D."/>
            <person name="Li C.Y."/>
            <person name="Huang L."/>
            <person name="Wang Z.W."/>
            <person name="Zhao X."/>
            <person name="Zhong W.Y."/>
            <person name="Peng D.H."/>
            <person name="Ahmad S."/>
            <person name="Lan S."/>
            <person name="Zhang J.S."/>
            <person name="Tsai W.C."/>
            <person name="Van de Peer Y."/>
            <person name="Liu Z.J."/>
        </authorList>
    </citation>
    <scope>NUCLEOTIDE SEQUENCE</scope>
    <source>
        <strain evidence="12">SCP</strain>
    </source>
</reference>
<name>A0AAV9AEB2_ACOGR</name>
<dbReference type="CDD" id="cd18091">
    <property type="entry name" value="SpoU-like_TRM3-like"/>
    <property type="match status" value="1"/>
</dbReference>
<accession>A0AAV9AEB2</accession>
<evidence type="ECO:0000256" key="8">
    <source>
        <dbReference type="ARBA" id="ARBA00093594"/>
    </source>
</evidence>
<dbReference type="GO" id="GO:0141100">
    <property type="term" value="F:tRNA (guanine(18)-2'-O)-methyltransferase activity"/>
    <property type="evidence" value="ECO:0007669"/>
    <property type="project" value="UniProtKB-EC"/>
</dbReference>
<keyword evidence="3" id="KW-0949">S-adenosyl-L-methionine</keyword>
<comment type="catalytic activity">
    <reaction evidence="6">
        <text>guanosine(18) in tRNA + S-adenosyl-L-methionine = 2'-O-methylguanosine(18) in tRNA + S-adenosyl-L-homocysteine + H(+)</text>
        <dbReference type="Rhea" id="RHEA:20077"/>
        <dbReference type="Rhea" id="RHEA-COMP:10190"/>
        <dbReference type="Rhea" id="RHEA-COMP:10192"/>
        <dbReference type="ChEBI" id="CHEBI:15378"/>
        <dbReference type="ChEBI" id="CHEBI:57856"/>
        <dbReference type="ChEBI" id="CHEBI:59789"/>
        <dbReference type="ChEBI" id="CHEBI:74269"/>
        <dbReference type="ChEBI" id="CHEBI:74445"/>
        <dbReference type="EC" id="2.1.1.34"/>
    </reaction>
    <physiologicalReaction direction="left-to-right" evidence="6">
        <dbReference type="Rhea" id="RHEA:20078"/>
    </physiologicalReaction>
</comment>
<feature type="domain" description="tRNA/rRNA methyltransferase SpoU type" evidence="11">
    <location>
        <begin position="1688"/>
        <end position="1830"/>
    </location>
</feature>
<dbReference type="Proteomes" id="UP001179952">
    <property type="component" value="Unassembled WGS sequence"/>
</dbReference>
<evidence type="ECO:0000256" key="7">
    <source>
        <dbReference type="ARBA" id="ARBA00093361"/>
    </source>
</evidence>
<proteinExistence type="predicted"/>
<evidence type="ECO:0000256" key="6">
    <source>
        <dbReference type="ARBA" id="ARBA00093266"/>
    </source>
</evidence>
<dbReference type="EC" id="2.1.1.34" evidence="8"/>
<dbReference type="PANTHER" id="PTHR12029:SF11">
    <property type="entry name" value="METHYLTRANSFERASE TARBP1-RELATED"/>
    <property type="match status" value="1"/>
</dbReference>
<evidence type="ECO:0000256" key="9">
    <source>
        <dbReference type="ARBA" id="ARBA00093636"/>
    </source>
</evidence>
<dbReference type="SUPFAM" id="SSF75217">
    <property type="entry name" value="alpha/beta knot"/>
    <property type="match status" value="1"/>
</dbReference>
<dbReference type="InterPro" id="IPR029026">
    <property type="entry name" value="tRNA_m1G_MTases_N"/>
</dbReference>